<dbReference type="InterPro" id="IPR038081">
    <property type="entry name" value="CalX-like_sf"/>
</dbReference>
<dbReference type="EMBL" id="SBKO01000002">
    <property type="protein sequence ID" value="RXR19050.1"/>
    <property type="molecule type" value="Genomic_DNA"/>
</dbReference>
<dbReference type="AlphaFoldDB" id="A0A4Q1K237"/>
<dbReference type="PANTHER" id="PTHR33607">
    <property type="entry name" value="ENDONUCLEASE-1"/>
    <property type="match status" value="1"/>
</dbReference>
<dbReference type="GO" id="GO:0016787">
    <property type="term" value="F:hydrolase activity"/>
    <property type="evidence" value="ECO:0007669"/>
    <property type="project" value="UniProtKB-KW"/>
</dbReference>
<dbReference type="RefSeq" id="WP_129435508.1">
    <property type="nucleotide sequence ID" value="NZ_SBKO01000002.1"/>
</dbReference>
<dbReference type="GO" id="GO:0004518">
    <property type="term" value="F:nuclease activity"/>
    <property type="evidence" value="ECO:0007669"/>
    <property type="project" value="UniProtKB-KW"/>
</dbReference>
<feature type="domain" description="Secretion system C-terminal sorting" evidence="7">
    <location>
        <begin position="593"/>
        <end position="660"/>
    </location>
</feature>
<dbReference type="Pfam" id="PF04231">
    <property type="entry name" value="Endonuclease_1"/>
    <property type="match status" value="1"/>
</dbReference>
<proteinExistence type="inferred from homology"/>
<evidence type="ECO:0000313" key="9">
    <source>
        <dbReference type="Proteomes" id="UP000290283"/>
    </source>
</evidence>
<evidence type="ECO:0000256" key="6">
    <source>
        <dbReference type="SAM" id="SignalP"/>
    </source>
</evidence>
<evidence type="ECO:0000259" key="7">
    <source>
        <dbReference type="Pfam" id="PF18962"/>
    </source>
</evidence>
<evidence type="ECO:0000256" key="5">
    <source>
        <dbReference type="SAM" id="MobiDB-lite"/>
    </source>
</evidence>
<name>A0A4Q1K237_9FLAO</name>
<evidence type="ECO:0000256" key="2">
    <source>
        <dbReference type="ARBA" id="ARBA00022722"/>
    </source>
</evidence>
<evidence type="ECO:0000256" key="4">
    <source>
        <dbReference type="ARBA" id="ARBA00022801"/>
    </source>
</evidence>
<feature type="chain" id="PRO_5020730939" evidence="6">
    <location>
        <begin position="22"/>
        <end position="661"/>
    </location>
</feature>
<evidence type="ECO:0000256" key="1">
    <source>
        <dbReference type="ARBA" id="ARBA00006429"/>
    </source>
</evidence>
<protein>
    <submittedName>
        <fullName evidence="8">T9SS type A sorting domain-containing protein</fullName>
    </submittedName>
</protein>
<dbReference type="NCBIfam" id="TIGR04183">
    <property type="entry name" value="Por_Secre_tail"/>
    <property type="match status" value="1"/>
</dbReference>
<feature type="region of interest" description="Disordered" evidence="5">
    <location>
        <begin position="162"/>
        <end position="196"/>
    </location>
</feature>
<dbReference type="Proteomes" id="UP000290283">
    <property type="component" value="Unassembled WGS sequence"/>
</dbReference>
<feature type="region of interest" description="Disordered" evidence="5">
    <location>
        <begin position="439"/>
        <end position="477"/>
    </location>
</feature>
<feature type="compositionally biased region" description="Polar residues" evidence="5">
    <location>
        <begin position="162"/>
        <end position="174"/>
    </location>
</feature>
<comment type="caution">
    <text evidence="8">The sequence shown here is derived from an EMBL/GenBank/DDBJ whole genome shotgun (WGS) entry which is preliminary data.</text>
</comment>
<keyword evidence="4" id="KW-0378">Hydrolase</keyword>
<dbReference type="InterPro" id="IPR044925">
    <property type="entry name" value="His-Me_finger_sf"/>
</dbReference>
<evidence type="ECO:0000313" key="8">
    <source>
        <dbReference type="EMBL" id="RXR19050.1"/>
    </source>
</evidence>
<dbReference type="PANTHER" id="PTHR33607:SF2">
    <property type="entry name" value="ENDONUCLEASE-1"/>
    <property type="match status" value="1"/>
</dbReference>
<dbReference type="OrthoDB" id="5485925at2"/>
<sequence length="661" mass="71703">MIKKILFLLLFCNVSFSQVYINELDCDTPGTDALEFIEFRTMTPNSSLDGYVLIFFNEGTGLSYQTFDLDGMITDVNGIATLGSVAVSPSPDRIAPNNFIENGPDGVAIYQLNTAPTNGKTPAQITGLGGILVDALIYETNDATPATGLMAAFGETISYDEQISTGSPSTVNSIQRKEDGTYETKTPTPDVPNDGSGTIANAISVAFSASELSEPNPFTITFSTQTPVTGSNLVLNYTLANGTFTTGDYTGVLTATIPVGSSNVIVNYTLVDDTSNEGDEVLKLTIAAVPATYSLTNNNIEIRVHDNDYIVQPWGTPIAPTYGLCPKNIPVGYYDSLEGKSGAQLKQAIQDIIANPAVVREHTYADVWEMLREADSNPQNSSDVWLMYVEHTSSKLNQQTGTSGATGFWNREHIYCQSRGAFNLDTSAPNDGIDVWTPTDANDIEAGGADGHHIRSEDSPENSSRNNKNYGVDAGTDDYNGPLGNVGSWRGDVARAIFYMAVRYNGLNVVNGFPSETPTGYIGDLATLLNWNVLDPSDDFEMNHNKVVYNWQKNRNPFVDYPILADYVFGSQYGQTWNAALATQSFDKLNVVMYPNPSNGSIRISGLFETATVEVQAITGQKIVETKYENDSRLDLDLAAGVYLVKITEGNKSVTKKLVIR</sequence>
<dbReference type="InterPro" id="IPR007346">
    <property type="entry name" value="Endonuclease-I"/>
</dbReference>
<keyword evidence="2" id="KW-0540">Nuclease</keyword>
<reference evidence="9" key="1">
    <citation type="submission" date="2019-01" db="EMBL/GenBank/DDBJ databases">
        <title>Cytophagaceae bacterium strain CAR-16.</title>
        <authorList>
            <person name="Chen W.-M."/>
        </authorList>
    </citation>
    <scope>NUCLEOTIDE SEQUENCE [LARGE SCALE GENOMIC DNA]</scope>
    <source>
        <strain evidence="9">LLJ-11</strain>
    </source>
</reference>
<gene>
    <name evidence="8" type="ORF">EQG63_06280</name>
</gene>
<comment type="similarity">
    <text evidence="1">Belongs to the EndA/NucM nuclease family.</text>
</comment>
<dbReference type="Gene3D" id="2.60.40.2030">
    <property type="match status" value="1"/>
</dbReference>
<evidence type="ECO:0000256" key="3">
    <source>
        <dbReference type="ARBA" id="ARBA00022729"/>
    </source>
</evidence>
<dbReference type="InterPro" id="IPR026444">
    <property type="entry name" value="Secre_tail"/>
</dbReference>
<dbReference type="SUPFAM" id="SSF54060">
    <property type="entry name" value="His-Me finger endonucleases"/>
    <property type="match status" value="1"/>
</dbReference>
<keyword evidence="9" id="KW-1185">Reference proteome</keyword>
<keyword evidence="3 6" id="KW-0732">Signal</keyword>
<feature type="signal peptide" evidence="6">
    <location>
        <begin position="1"/>
        <end position="21"/>
    </location>
</feature>
<dbReference type="Pfam" id="PF18962">
    <property type="entry name" value="Por_Secre_tail"/>
    <property type="match status" value="1"/>
</dbReference>
<accession>A0A4Q1K237</accession>
<dbReference type="SUPFAM" id="SSF141072">
    <property type="entry name" value="CalX-like"/>
    <property type="match status" value="1"/>
</dbReference>
<organism evidence="8 9">
    <name type="scientific">Flavobacterium amnicola</name>
    <dbReference type="NCBI Taxonomy" id="2506422"/>
    <lineage>
        <taxon>Bacteria</taxon>
        <taxon>Pseudomonadati</taxon>
        <taxon>Bacteroidota</taxon>
        <taxon>Flavobacteriia</taxon>
        <taxon>Flavobacteriales</taxon>
        <taxon>Flavobacteriaceae</taxon>
        <taxon>Flavobacterium</taxon>
    </lineage>
</organism>